<evidence type="ECO:0000313" key="2">
    <source>
        <dbReference type="EMBL" id="TYI13876.1"/>
    </source>
</evidence>
<protein>
    <submittedName>
        <fullName evidence="2">Uncharacterized protein</fullName>
    </submittedName>
</protein>
<organism evidence="2 3">
    <name type="scientific">Gossypium tomentosum</name>
    <name type="common">Hawaiian cotton</name>
    <name type="synonym">Gossypium sandvicense</name>
    <dbReference type="NCBI Taxonomy" id="34277"/>
    <lineage>
        <taxon>Eukaryota</taxon>
        <taxon>Viridiplantae</taxon>
        <taxon>Streptophyta</taxon>
        <taxon>Embryophyta</taxon>
        <taxon>Tracheophyta</taxon>
        <taxon>Spermatophyta</taxon>
        <taxon>Magnoliopsida</taxon>
        <taxon>eudicotyledons</taxon>
        <taxon>Gunneridae</taxon>
        <taxon>Pentapetalae</taxon>
        <taxon>rosids</taxon>
        <taxon>malvids</taxon>
        <taxon>Malvales</taxon>
        <taxon>Malvaceae</taxon>
        <taxon>Malvoideae</taxon>
        <taxon>Gossypium</taxon>
    </lineage>
</organism>
<keyword evidence="1" id="KW-0812">Transmembrane</keyword>
<evidence type="ECO:0000256" key="1">
    <source>
        <dbReference type="SAM" id="Phobius"/>
    </source>
</evidence>
<reference evidence="2 3" key="1">
    <citation type="submission" date="2019-07" db="EMBL/GenBank/DDBJ databases">
        <title>WGS assembly of Gossypium tomentosum.</title>
        <authorList>
            <person name="Chen Z.J."/>
            <person name="Sreedasyam A."/>
            <person name="Ando A."/>
            <person name="Song Q."/>
            <person name="De L."/>
            <person name="Hulse-Kemp A."/>
            <person name="Ding M."/>
            <person name="Ye W."/>
            <person name="Kirkbride R."/>
            <person name="Jenkins J."/>
            <person name="Plott C."/>
            <person name="Lovell J."/>
            <person name="Lin Y.-M."/>
            <person name="Vaughn R."/>
            <person name="Liu B."/>
            <person name="Li W."/>
            <person name="Simpson S."/>
            <person name="Scheffler B."/>
            <person name="Saski C."/>
            <person name="Grover C."/>
            <person name="Hu G."/>
            <person name="Conover J."/>
            <person name="Carlson J."/>
            <person name="Shu S."/>
            <person name="Boston L."/>
            <person name="Williams M."/>
            <person name="Peterson D."/>
            <person name="Mcgee K."/>
            <person name="Jones D."/>
            <person name="Wendel J."/>
            <person name="Stelly D."/>
            <person name="Grimwood J."/>
            <person name="Schmutz J."/>
        </authorList>
    </citation>
    <scope>NUCLEOTIDE SEQUENCE [LARGE SCALE GENOMIC DNA]</scope>
    <source>
        <strain evidence="2">7179.01</strain>
    </source>
</reference>
<keyword evidence="1" id="KW-1133">Transmembrane helix</keyword>
<gene>
    <name evidence="2" type="ORF">ES332_A08G088500v1</name>
</gene>
<sequence>MESYTDWRYNRTTSSSRHTSHRSLTLFDLFPRRSISFAAQNSLFSSTALRDPLPPSSLIDFPFRRSPSPPRWFVHATFVQSPRLGILIPFPISTTIHTHTPFPSPLLFDHIPVSSTTFHHHSYPRSTFNHHCSCRPPHFNAVCPYRRLCHRGGNVITYLSCWNFLHIFCSLAMRTYLFSPPCH</sequence>
<dbReference type="EMBL" id="CM017617">
    <property type="protein sequence ID" value="TYI13876.1"/>
    <property type="molecule type" value="Genomic_DNA"/>
</dbReference>
<feature type="transmembrane region" description="Helical" evidence="1">
    <location>
        <begin position="155"/>
        <end position="177"/>
    </location>
</feature>
<name>A0A5D2PDB9_GOSTO</name>
<evidence type="ECO:0000313" key="3">
    <source>
        <dbReference type="Proteomes" id="UP000322667"/>
    </source>
</evidence>
<dbReference type="AlphaFoldDB" id="A0A5D2PDB9"/>
<keyword evidence="1" id="KW-0472">Membrane</keyword>
<proteinExistence type="predicted"/>
<dbReference type="Proteomes" id="UP000322667">
    <property type="component" value="Chromosome A08"/>
</dbReference>
<keyword evidence="3" id="KW-1185">Reference proteome</keyword>
<accession>A0A5D2PDB9</accession>